<dbReference type="Proteomes" id="UP001244341">
    <property type="component" value="Chromosome 12b"/>
</dbReference>
<gene>
    <name evidence="1" type="ORF">OEZ85_004814</name>
</gene>
<reference evidence="1 2" key="1">
    <citation type="submission" date="2023-05" db="EMBL/GenBank/DDBJ databases">
        <title>A 100% complete, gapless, phased diploid assembly of the Scenedesmus obliquus UTEX 3031 genome.</title>
        <authorList>
            <person name="Biondi T.C."/>
            <person name="Hanschen E.R."/>
            <person name="Kwon T."/>
            <person name="Eng W."/>
            <person name="Kruse C.P.S."/>
            <person name="Koehler S.I."/>
            <person name="Kunde Y."/>
            <person name="Gleasner C.D."/>
            <person name="You Mak K.T."/>
            <person name="Polle J."/>
            <person name="Hovde B.T."/>
            <person name="Starkenburg S.R."/>
        </authorList>
    </citation>
    <scope>NUCLEOTIDE SEQUENCE [LARGE SCALE GENOMIC DNA]</scope>
    <source>
        <strain evidence="1 2">DOE0152z</strain>
    </source>
</reference>
<organism evidence="1 2">
    <name type="scientific">Tetradesmus obliquus</name>
    <name type="common">Green alga</name>
    <name type="synonym">Acutodesmus obliquus</name>
    <dbReference type="NCBI Taxonomy" id="3088"/>
    <lineage>
        <taxon>Eukaryota</taxon>
        <taxon>Viridiplantae</taxon>
        <taxon>Chlorophyta</taxon>
        <taxon>core chlorophytes</taxon>
        <taxon>Chlorophyceae</taxon>
        <taxon>CS clade</taxon>
        <taxon>Sphaeropleales</taxon>
        <taxon>Scenedesmaceae</taxon>
        <taxon>Tetradesmus</taxon>
    </lineage>
</organism>
<name>A0ABY8UI99_TETOB</name>
<keyword evidence="2" id="KW-1185">Reference proteome</keyword>
<evidence type="ECO:0008006" key="3">
    <source>
        <dbReference type="Google" id="ProtNLM"/>
    </source>
</evidence>
<evidence type="ECO:0000313" key="1">
    <source>
        <dbReference type="EMBL" id="WIA20393.1"/>
    </source>
</evidence>
<sequence>MLLLPAFSSDHISPPICHTQLQWSFGVIALLLVAAGHAVEAGSSARKLSQQASLPSVKDMATRYMCGAECAGCLQRDTGRAAAIHDPATLNPRVVPLENAVGLTGGFAAVPEECALINFNNVIKAAFENVTIKAVTGNGCTFRGFRTWGDVAALWSTPQGGTPFNPSMLLATWDAIALLATAVNRQAEWVASQPCAMQAQTFGAFLDSVRGFTRADVFAQTSLGATPQSKCSPEVPGLCLAALKAGVQGYPAVTCDCSKLNPDFATSAGKCRGQTGQALLNGLLSFAGASQIGMKLGTPMTASCSA</sequence>
<proteinExistence type="predicted"/>
<protein>
    <recommendedName>
        <fullName evidence="3">Pherophorin domain-containing protein</fullName>
    </recommendedName>
</protein>
<dbReference type="EMBL" id="CP126219">
    <property type="protein sequence ID" value="WIA20393.1"/>
    <property type="molecule type" value="Genomic_DNA"/>
</dbReference>
<evidence type="ECO:0000313" key="2">
    <source>
        <dbReference type="Proteomes" id="UP001244341"/>
    </source>
</evidence>
<accession>A0ABY8UI99</accession>